<feature type="domain" description="Smf/DprA SLOG" evidence="2">
    <location>
        <begin position="77"/>
        <end position="271"/>
    </location>
</feature>
<dbReference type="EMBL" id="JBIACJ010000004">
    <property type="protein sequence ID" value="MFE8696432.1"/>
    <property type="molecule type" value="Genomic_DNA"/>
</dbReference>
<dbReference type="Proteomes" id="UP001601058">
    <property type="component" value="Unassembled WGS sequence"/>
</dbReference>
<reference evidence="4 5" key="1">
    <citation type="submission" date="2024-08" db="EMBL/GenBank/DDBJ databases">
        <title>Two novel Cytobacillus novel species.</title>
        <authorList>
            <person name="Liu G."/>
        </authorList>
    </citation>
    <scope>NUCLEOTIDE SEQUENCE [LARGE SCALE GENOMIC DNA]</scope>
    <source>
        <strain evidence="4 5">FJAT-53684</strain>
    </source>
</reference>
<evidence type="ECO:0000256" key="1">
    <source>
        <dbReference type="ARBA" id="ARBA00006525"/>
    </source>
</evidence>
<accession>A0ABW6JX20</accession>
<evidence type="ECO:0000259" key="3">
    <source>
        <dbReference type="Pfam" id="PF17782"/>
    </source>
</evidence>
<dbReference type="RefSeq" id="WP_389218407.1">
    <property type="nucleotide sequence ID" value="NZ_JBIACJ010000004.1"/>
</dbReference>
<dbReference type="SUPFAM" id="SSF102405">
    <property type="entry name" value="MCP/YpsA-like"/>
    <property type="match status" value="1"/>
</dbReference>
<dbReference type="Gene3D" id="3.40.50.450">
    <property type="match status" value="1"/>
</dbReference>
<gene>
    <name evidence="4" type="ORF">ACFYKT_08790</name>
</gene>
<dbReference type="InterPro" id="IPR003488">
    <property type="entry name" value="DprA"/>
</dbReference>
<comment type="similarity">
    <text evidence="1">Belongs to the DprA/Smf family.</text>
</comment>
<name>A0ABW6JX20_9BACI</name>
<evidence type="ECO:0000259" key="2">
    <source>
        <dbReference type="Pfam" id="PF02481"/>
    </source>
</evidence>
<dbReference type="PANTHER" id="PTHR43022">
    <property type="entry name" value="PROTEIN SMF"/>
    <property type="match status" value="1"/>
</dbReference>
<protein>
    <submittedName>
        <fullName evidence="4">DNA-processing protein DprA</fullName>
    </submittedName>
</protein>
<evidence type="ECO:0000313" key="4">
    <source>
        <dbReference type="EMBL" id="MFE8696432.1"/>
    </source>
</evidence>
<proteinExistence type="inferred from homology"/>
<feature type="domain" description="DprA winged helix" evidence="3">
    <location>
        <begin position="295"/>
        <end position="342"/>
    </location>
</feature>
<dbReference type="InterPro" id="IPR010994">
    <property type="entry name" value="RuvA_2-like"/>
</dbReference>
<keyword evidence="5" id="KW-1185">Reference proteome</keyword>
<dbReference type="Pfam" id="PF17782">
    <property type="entry name" value="WHD_DprA"/>
    <property type="match status" value="1"/>
</dbReference>
<dbReference type="InterPro" id="IPR057666">
    <property type="entry name" value="DrpA_SLOG"/>
</dbReference>
<dbReference type="PANTHER" id="PTHR43022:SF1">
    <property type="entry name" value="PROTEIN SMF"/>
    <property type="match status" value="1"/>
</dbReference>
<dbReference type="SUPFAM" id="SSF47781">
    <property type="entry name" value="RuvA domain 2-like"/>
    <property type="match status" value="1"/>
</dbReference>
<organism evidence="4 5">
    <name type="scientific">Cytobacillus mangrovibacter</name>
    <dbReference type="NCBI Taxonomy" id="3299024"/>
    <lineage>
        <taxon>Bacteria</taxon>
        <taxon>Bacillati</taxon>
        <taxon>Bacillota</taxon>
        <taxon>Bacilli</taxon>
        <taxon>Bacillales</taxon>
        <taxon>Bacillaceae</taxon>
        <taxon>Cytobacillus</taxon>
    </lineage>
</organism>
<comment type="caution">
    <text evidence="4">The sequence shown here is derived from an EMBL/GenBank/DDBJ whole genome shotgun (WGS) entry which is preliminary data.</text>
</comment>
<evidence type="ECO:0000313" key="5">
    <source>
        <dbReference type="Proteomes" id="UP001601058"/>
    </source>
</evidence>
<sequence>MDVYWIWLSRLKYVGPVLQKQLITYFSNPKEVYEASEEELTGVPKMTNNALRSITFNRSLKEAENILNEVRKSGINLLFFDDVLYPKFASESKGSPIVLYYRGEIQPLLTTVGIVGARRCTLYGKKIAEQIGEELASLNIPVISGFAKGIDSYAQAACIRKGGYTLAFLGCGPDICYPPEQRQLYNQILEKGGAFISQYPPRTAPLPKYFIARNALISAWSTELVIVEAGEQSGALWTAQFAVKNNKPVYAVPNRIDTPEGIGTNNLLSNGIPPYLGIHSLQAALDKMKNSKHLPATQTTQDPILHLLSEEPSTIQQLSNQLNLSESEITDQLLHLELEKQIIIRGNIVFKR</sequence>
<dbReference type="Pfam" id="PF02481">
    <property type="entry name" value="DNA_processg_A"/>
    <property type="match status" value="1"/>
</dbReference>
<dbReference type="InterPro" id="IPR041614">
    <property type="entry name" value="DprA_WH"/>
</dbReference>